<dbReference type="InterPro" id="IPR039538">
    <property type="entry name" value="BetI_C"/>
</dbReference>
<keyword evidence="8" id="KW-1185">Reference proteome</keyword>
<dbReference type="SUPFAM" id="SSF46689">
    <property type="entry name" value="Homeodomain-like"/>
    <property type="match status" value="1"/>
</dbReference>
<dbReference type="AlphaFoldDB" id="A0A6G7Y402"/>
<dbReference type="GO" id="GO:0003677">
    <property type="term" value="F:DNA binding"/>
    <property type="evidence" value="ECO:0007669"/>
    <property type="project" value="UniProtKB-UniRule"/>
</dbReference>
<gene>
    <name evidence="7" type="ORF">G7070_03765</name>
</gene>
<keyword evidence="1" id="KW-0678">Repressor</keyword>
<dbReference type="EMBL" id="CP049865">
    <property type="protein sequence ID" value="QIK71550.1"/>
    <property type="molecule type" value="Genomic_DNA"/>
</dbReference>
<keyword evidence="3 5" id="KW-0238">DNA-binding</keyword>
<dbReference type="Proteomes" id="UP000501058">
    <property type="component" value="Chromosome"/>
</dbReference>
<evidence type="ECO:0000256" key="1">
    <source>
        <dbReference type="ARBA" id="ARBA00022491"/>
    </source>
</evidence>
<dbReference type="Pfam" id="PF13977">
    <property type="entry name" value="TetR_C_6"/>
    <property type="match status" value="1"/>
</dbReference>
<evidence type="ECO:0000313" key="7">
    <source>
        <dbReference type="EMBL" id="QIK71550.1"/>
    </source>
</evidence>
<dbReference type="PANTHER" id="PTHR47506:SF6">
    <property type="entry name" value="HTH-TYPE TRANSCRIPTIONAL REPRESSOR NEMR"/>
    <property type="match status" value="1"/>
</dbReference>
<dbReference type="Gene3D" id="1.10.357.10">
    <property type="entry name" value="Tetracycline Repressor, domain 2"/>
    <property type="match status" value="1"/>
</dbReference>
<evidence type="ECO:0000256" key="5">
    <source>
        <dbReference type="PROSITE-ProRule" id="PRU00335"/>
    </source>
</evidence>
<evidence type="ECO:0000256" key="2">
    <source>
        <dbReference type="ARBA" id="ARBA00023015"/>
    </source>
</evidence>
<dbReference type="InterPro" id="IPR036271">
    <property type="entry name" value="Tet_transcr_reg_TetR-rel_C_sf"/>
</dbReference>
<feature type="domain" description="HTH tetR-type" evidence="6">
    <location>
        <begin position="13"/>
        <end position="72"/>
    </location>
</feature>
<dbReference type="InterPro" id="IPR001647">
    <property type="entry name" value="HTH_TetR"/>
</dbReference>
<keyword evidence="4" id="KW-0804">Transcription</keyword>
<evidence type="ECO:0000256" key="4">
    <source>
        <dbReference type="ARBA" id="ARBA00023163"/>
    </source>
</evidence>
<dbReference type="Pfam" id="PF00440">
    <property type="entry name" value="TetR_N"/>
    <property type="match status" value="1"/>
</dbReference>
<accession>A0A6G7Y402</accession>
<evidence type="ECO:0000259" key="6">
    <source>
        <dbReference type="PROSITE" id="PS50977"/>
    </source>
</evidence>
<dbReference type="PANTHER" id="PTHR47506">
    <property type="entry name" value="TRANSCRIPTIONAL REGULATORY PROTEIN"/>
    <property type="match status" value="1"/>
</dbReference>
<dbReference type="RefSeq" id="WP_166232063.1">
    <property type="nucleotide sequence ID" value="NZ_CP049865.1"/>
</dbReference>
<organism evidence="7 8">
    <name type="scientific">Propioniciclava coleopterorum</name>
    <dbReference type="NCBI Taxonomy" id="2714937"/>
    <lineage>
        <taxon>Bacteria</taxon>
        <taxon>Bacillati</taxon>
        <taxon>Actinomycetota</taxon>
        <taxon>Actinomycetes</taxon>
        <taxon>Propionibacteriales</taxon>
        <taxon>Propionibacteriaceae</taxon>
        <taxon>Propioniciclava</taxon>
    </lineage>
</organism>
<proteinExistence type="predicted"/>
<dbReference type="InterPro" id="IPR009057">
    <property type="entry name" value="Homeodomain-like_sf"/>
</dbReference>
<feature type="DNA-binding region" description="H-T-H motif" evidence="5">
    <location>
        <begin position="35"/>
        <end position="54"/>
    </location>
</feature>
<sequence>MEQPQGRTYRPARERREEVLERAIALFAEHGAETSLRALADSLGLSHAALRYHFPSRDDLLIAVYRAHEASEKGRDGDPPDVSAVEVMENSALRNRSVPGLVELYATLTTDALREERHPATHAFIRDRFSRVRADLAEHIRADQAAGRLDPAIDADDAAALIAAASDGLQLQWLLDPDAVDVPRVLTLLERIFPARAERPAD</sequence>
<dbReference type="KEGG" id="prv:G7070_03765"/>
<evidence type="ECO:0000256" key="3">
    <source>
        <dbReference type="ARBA" id="ARBA00023125"/>
    </source>
</evidence>
<keyword evidence="2" id="KW-0805">Transcription regulation</keyword>
<name>A0A6G7Y402_9ACTN</name>
<protein>
    <submittedName>
        <fullName evidence="7">Helix-turn-helix transcriptional regulator</fullName>
    </submittedName>
</protein>
<dbReference type="PROSITE" id="PS50977">
    <property type="entry name" value="HTH_TETR_2"/>
    <property type="match status" value="1"/>
</dbReference>
<dbReference type="SUPFAM" id="SSF48498">
    <property type="entry name" value="Tetracyclin repressor-like, C-terminal domain"/>
    <property type="match status" value="1"/>
</dbReference>
<dbReference type="PRINTS" id="PR00455">
    <property type="entry name" value="HTHTETR"/>
</dbReference>
<evidence type="ECO:0000313" key="8">
    <source>
        <dbReference type="Proteomes" id="UP000501058"/>
    </source>
</evidence>
<reference evidence="7 8" key="1">
    <citation type="submission" date="2020-03" db="EMBL/GenBank/DDBJ databases">
        <title>Propioniciclava sp. nov., isolated from Hydrophilus acuminatus.</title>
        <authorList>
            <person name="Hyun D.-W."/>
            <person name="Bae J.-W."/>
        </authorList>
    </citation>
    <scope>NUCLEOTIDE SEQUENCE [LARGE SCALE GENOMIC DNA]</scope>
    <source>
        <strain evidence="7 8">HDW11</strain>
    </source>
</reference>